<evidence type="ECO:0000256" key="4">
    <source>
        <dbReference type="ARBA" id="ARBA00022692"/>
    </source>
</evidence>
<feature type="domain" description="Mechanosensitive ion channel transmembrane helices 2/3" evidence="14">
    <location>
        <begin position="1003"/>
        <end position="1044"/>
    </location>
</feature>
<dbReference type="GO" id="GO:0005886">
    <property type="term" value="C:plasma membrane"/>
    <property type="evidence" value="ECO:0007669"/>
    <property type="project" value="UniProtKB-SubCell"/>
</dbReference>
<dbReference type="Gene3D" id="2.30.30.60">
    <property type="match status" value="1"/>
</dbReference>
<comment type="caution">
    <text evidence="15">The sequence shown here is derived from an EMBL/GenBank/DDBJ whole genome shotgun (WGS) entry which is preliminary data.</text>
</comment>
<dbReference type="Pfam" id="PF21082">
    <property type="entry name" value="MS_channel_3rd"/>
    <property type="match status" value="1"/>
</dbReference>
<keyword evidence="6 9" id="KW-0472">Membrane</keyword>
<dbReference type="SUPFAM" id="SSF82861">
    <property type="entry name" value="Mechanosensitive channel protein MscS (YggB), transmembrane region"/>
    <property type="match status" value="1"/>
</dbReference>
<dbReference type="PANTHER" id="PTHR30347:SF1">
    <property type="entry name" value="MECHANOSENSITIVE CHANNEL MSCK"/>
    <property type="match status" value="1"/>
</dbReference>
<feature type="transmembrane region" description="Helical" evidence="9">
    <location>
        <begin position="804"/>
        <end position="828"/>
    </location>
</feature>
<dbReference type="STRING" id="1111735.GCA_000428045_03560"/>
<dbReference type="EMBL" id="PKUN01000001">
    <property type="protein sequence ID" value="PLX63351.1"/>
    <property type="molecule type" value="Genomic_DNA"/>
</dbReference>
<gene>
    <name evidence="15" type="ORF">C0630_00085</name>
</gene>
<evidence type="ECO:0000256" key="8">
    <source>
        <dbReference type="SAM" id="MobiDB-lite"/>
    </source>
</evidence>
<dbReference type="GO" id="GO:0008381">
    <property type="term" value="F:mechanosensitive monoatomic ion channel activity"/>
    <property type="evidence" value="ECO:0007669"/>
    <property type="project" value="UniProtKB-ARBA"/>
</dbReference>
<dbReference type="Gene3D" id="3.30.70.100">
    <property type="match status" value="1"/>
</dbReference>
<evidence type="ECO:0000313" key="16">
    <source>
        <dbReference type="Proteomes" id="UP000235015"/>
    </source>
</evidence>
<dbReference type="PROSITE" id="PS01246">
    <property type="entry name" value="UPF0003"/>
    <property type="match status" value="1"/>
</dbReference>
<dbReference type="SUPFAM" id="SSF82689">
    <property type="entry name" value="Mechanosensitive channel protein MscS (YggB), C-terminal domain"/>
    <property type="match status" value="1"/>
</dbReference>
<evidence type="ECO:0000259" key="10">
    <source>
        <dbReference type="Pfam" id="PF00924"/>
    </source>
</evidence>
<dbReference type="InterPro" id="IPR010920">
    <property type="entry name" value="LSM_dom_sf"/>
</dbReference>
<dbReference type="InterPro" id="IPR011066">
    <property type="entry name" value="MscS_channel_C_sf"/>
</dbReference>
<evidence type="ECO:0008006" key="17">
    <source>
        <dbReference type="Google" id="ProtNLM"/>
    </source>
</evidence>
<evidence type="ECO:0000256" key="2">
    <source>
        <dbReference type="ARBA" id="ARBA00008017"/>
    </source>
</evidence>
<dbReference type="SUPFAM" id="SSF50182">
    <property type="entry name" value="Sm-like ribonucleoproteins"/>
    <property type="match status" value="1"/>
</dbReference>
<keyword evidence="3" id="KW-1003">Cell membrane</keyword>
<dbReference type="InterPro" id="IPR011014">
    <property type="entry name" value="MscS_channel_TM-2"/>
</dbReference>
<proteinExistence type="inferred from homology"/>
<comment type="subcellular location">
    <subcellularLocation>
        <location evidence="1">Cell membrane</location>
        <topology evidence="1">Multi-pass membrane protein</topology>
    </subcellularLocation>
</comment>
<reference evidence="15 16" key="1">
    <citation type="submission" date="2017-11" db="EMBL/GenBank/DDBJ databases">
        <title>Genome-resolved metagenomics identifies genetic mobility, metabolic interactions, and unexpected diversity in perchlorate-reducing communities.</title>
        <authorList>
            <person name="Barnum T.P."/>
            <person name="Figueroa I.A."/>
            <person name="Carlstrom C.I."/>
            <person name="Lucas L.N."/>
            <person name="Engelbrektson A.L."/>
            <person name="Coates J.D."/>
        </authorList>
    </citation>
    <scope>NUCLEOTIDE SEQUENCE [LARGE SCALE GENOMIC DNA]</scope>
    <source>
        <strain evidence="15">BM301</strain>
    </source>
</reference>
<evidence type="ECO:0000313" key="15">
    <source>
        <dbReference type="EMBL" id="PLX63351.1"/>
    </source>
</evidence>
<dbReference type="InterPro" id="IPR049278">
    <property type="entry name" value="MS_channel_C"/>
</dbReference>
<evidence type="ECO:0000256" key="3">
    <source>
        <dbReference type="ARBA" id="ARBA00022475"/>
    </source>
</evidence>
<name>A0A2N6D0X3_9GAMM</name>
<dbReference type="Pfam" id="PF21088">
    <property type="entry name" value="MS_channel_1st"/>
    <property type="match status" value="1"/>
</dbReference>
<dbReference type="InterPro" id="IPR049142">
    <property type="entry name" value="MS_channel_1st"/>
</dbReference>
<dbReference type="Pfam" id="PF12794">
    <property type="entry name" value="MscS_TM"/>
    <property type="match status" value="1"/>
</dbReference>
<feature type="domain" description="Mechanosensitive ion channel MscS porin" evidence="12">
    <location>
        <begin position="152"/>
        <end position="385"/>
    </location>
</feature>
<dbReference type="InterPro" id="IPR052702">
    <property type="entry name" value="MscS-like_channel"/>
</dbReference>
<feature type="region of interest" description="Disordered" evidence="8">
    <location>
        <begin position="1"/>
        <end position="34"/>
    </location>
</feature>
<sequence>MPPALMPGTTTTAAFPNISMPTGKADPHKTAAGPNPYWANPSANQPALSLSDDMTGLHFNSATVSVDSKPGGWDFELTDPGRVGICQHEPQRREPPGRSVLNHLIHFRPLTRMLPMILFCLAVTLPAIAANETNQTGPLGSTTPSIESTRAKITELEAVAGQEGADTKELESYRRILEQLQQAEGEQRQADLYRQTVDNAEQQLKELRNSLARFVNESKPFVLPVNLTVEELTRRYNQAQSDRQLAQTQLQDLEEQRAIQRVRPEQSGKELADAKRQLEEIEQRLSGDSANRLQSPQKQLLLATQSKLKNKINRLQMERLSHTHRMDQLAVQIELAQTRLKQADARMQQFQERVSSLQAQEAQQAQQQAEIAQQEAAGKHTLIQQYANNNTALSQKLTQLATQTEAVTLELEKTVARKEAIRQSQERVQQQINIGGLDEQPGRVLQKQRSNLPRLADIQKSVEKRRAEIATVRLESFQIEDRQQQLQAELGYDLINETQPDDLSAEEWNQIRSELKQLLYDRLVLLDKLKTAYGRYEKAQADLSAEQLQLYDRVAQYGELLDRHLLWIPSTDRMTAATLNNAIEGIGWFFSAPNWSNAAEGIVNGLKLYPYRVIILIIVLGLLLANRRKMRQRLAQIAPAVGNVAKDSFQNTVNAFVITLLLALPWPLLMAALGWWLTKGSDHAFIVAVSIGLRRVAVFFFIIQIVRYLFIKNGLAEVHFRWNPAHGKMFRRHMRWLVAALVPLAFTVGVFEWVENDAYINSLGRLAFIAGLLVTALFFHRMLNPWTGFLATDGNNCRSDLSRLWYPAAMLTNLSLAILAIEGYYFSALNLERMLFVSMISGILIFLVYHLLARWLLVAERRLALARARAKRQAAQEAKVAKEAAEAAGEGVPELAEFEAVNLATINEQTRRLLRVGTTLLFAVLIYLIWEQLTPALSWLNNVVLWQFESGGQISDISLWEGLAALVAVALTMIAGRNLPGLLEIAVLQPLSLDLGTRYAVSTISRYTIYGVGSLLVLNLIGLRWDDVQWLVAAMGVGLGFGLKEIFANFFSGILILFERPIRIGDTVTIGDISGTVSRIRIRATTITDWDNKELVVPNKNFITDPLINWTLSDPITRLVIKVGIAYGSDTDRALQIMTDVVENHPEVMKEPRATIFFTGFGDSSLNFDIRVFVSDNFKRMPLLHDLHMSLNKALAKGGIEIPFPQRDLHLRSVDPNIDLRGKDKSS</sequence>
<dbReference type="Gene3D" id="1.10.287.1260">
    <property type="match status" value="1"/>
</dbReference>
<evidence type="ECO:0000259" key="13">
    <source>
        <dbReference type="Pfam" id="PF21082"/>
    </source>
</evidence>
<dbReference type="Pfam" id="PF00924">
    <property type="entry name" value="MS_channel_2nd"/>
    <property type="match status" value="1"/>
</dbReference>
<dbReference type="InterPro" id="IPR023408">
    <property type="entry name" value="MscS_beta-dom_sf"/>
</dbReference>
<evidence type="ECO:0000256" key="9">
    <source>
        <dbReference type="SAM" id="Phobius"/>
    </source>
</evidence>
<feature type="transmembrane region" description="Helical" evidence="9">
    <location>
        <begin position="766"/>
        <end position="783"/>
    </location>
</feature>
<feature type="transmembrane region" description="Helical" evidence="9">
    <location>
        <begin position="736"/>
        <end position="754"/>
    </location>
</feature>
<dbReference type="Pfam" id="PF12795">
    <property type="entry name" value="MscS_porin"/>
    <property type="match status" value="1"/>
</dbReference>
<dbReference type="Proteomes" id="UP000235015">
    <property type="component" value="Unassembled WGS sequence"/>
</dbReference>
<feature type="transmembrane region" description="Helical" evidence="9">
    <location>
        <begin position="655"/>
        <end position="677"/>
    </location>
</feature>
<evidence type="ECO:0000256" key="1">
    <source>
        <dbReference type="ARBA" id="ARBA00004651"/>
    </source>
</evidence>
<keyword evidence="4 9" id="KW-0812">Transmembrane</keyword>
<evidence type="ECO:0000259" key="14">
    <source>
        <dbReference type="Pfam" id="PF21088"/>
    </source>
</evidence>
<evidence type="ECO:0000259" key="12">
    <source>
        <dbReference type="Pfam" id="PF12795"/>
    </source>
</evidence>
<evidence type="ECO:0000256" key="6">
    <source>
        <dbReference type="ARBA" id="ARBA00023136"/>
    </source>
</evidence>
<keyword evidence="7" id="KW-0175">Coiled coil</keyword>
<feature type="domain" description="Mechanosensitive ion channel MscS C-terminal" evidence="13">
    <location>
        <begin position="1120"/>
        <end position="1202"/>
    </location>
</feature>
<evidence type="ECO:0000259" key="11">
    <source>
        <dbReference type="Pfam" id="PF12794"/>
    </source>
</evidence>
<feature type="transmembrane region" description="Helical" evidence="9">
    <location>
        <begin position="913"/>
        <end position="930"/>
    </location>
</feature>
<feature type="transmembrane region" description="Helical" evidence="9">
    <location>
        <begin position="683"/>
        <end position="703"/>
    </location>
</feature>
<feature type="domain" description="Mechanosensitive ion channel inner membrane" evidence="11">
    <location>
        <begin position="612"/>
        <end position="946"/>
    </location>
</feature>
<feature type="domain" description="Mechanosensitive ion channel MscS" evidence="10">
    <location>
        <begin position="1046"/>
        <end position="1111"/>
    </location>
</feature>
<dbReference type="InterPro" id="IPR006686">
    <property type="entry name" value="MscS_channel_CS"/>
</dbReference>
<dbReference type="InterPro" id="IPR024393">
    <property type="entry name" value="MscS_porin"/>
</dbReference>
<comment type="similarity">
    <text evidence="2">Belongs to the MscS (TC 1.A.23) family.</text>
</comment>
<feature type="coiled-coil region" evidence="7">
    <location>
        <begin position="170"/>
        <end position="403"/>
    </location>
</feature>
<evidence type="ECO:0000256" key="5">
    <source>
        <dbReference type="ARBA" id="ARBA00022989"/>
    </source>
</evidence>
<feature type="transmembrane region" description="Helical" evidence="9">
    <location>
        <begin position="1031"/>
        <end position="1058"/>
    </location>
</feature>
<protein>
    <recommendedName>
        <fullName evidence="17">Mechanosensitive ion channel</fullName>
    </recommendedName>
</protein>
<dbReference type="PANTHER" id="PTHR30347">
    <property type="entry name" value="POTASSIUM CHANNEL RELATED"/>
    <property type="match status" value="1"/>
</dbReference>
<dbReference type="InterPro" id="IPR025692">
    <property type="entry name" value="MscS_IM_dom1"/>
</dbReference>
<dbReference type="AlphaFoldDB" id="A0A2N6D0X3"/>
<feature type="transmembrane region" description="Helical" evidence="9">
    <location>
        <begin position="834"/>
        <end position="857"/>
    </location>
</feature>
<dbReference type="InterPro" id="IPR006685">
    <property type="entry name" value="MscS_channel_2nd"/>
</dbReference>
<feature type="transmembrane region" description="Helical" evidence="9">
    <location>
        <begin position="608"/>
        <end position="625"/>
    </location>
</feature>
<organism evidence="15 16">
    <name type="scientific">Sedimenticola selenatireducens</name>
    <dbReference type="NCBI Taxonomy" id="191960"/>
    <lineage>
        <taxon>Bacteria</taxon>
        <taxon>Pseudomonadati</taxon>
        <taxon>Pseudomonadota</taxon>
        <taxon>Gammaproteobacteria</taxon>
        <taxon>Chromatiales</taxon>
        <taxon>Sedimenticolaceae</taxon>
        <taxon>Sedimenticola</taxon>
    </lineage>
</organism>
<accession>A0A2N6D0X3</accession>
<feature type="transmembrane region" description="Helical" evidence="9">
    <location>
        <begin position="1007"/>
        <end position="1025"/>
    </location>
</feature>
<evidence type="ECO:0000256" key="7">
    <source>
        <dbReference type="SAM" id="Coils"/>
    </source>
</evidence>
<keyword evidence="5 9" id="KW-1133">Transmembrane helix</keyword>